<reference evidence="3 4" key="1">
    <citation type="journal article" date="2019" name="Appl. Microbiol. Biotechnol.">
        <title>Genome sequence of Isaria javanica and comparative genome analysis insights into family S53 peptidase evolution in fungal entomopathogens.</title>
        <authorList>
            <person name="Lin R."/>
            <person name="Zhang X."/>
            <person name="Xin B."/>
            <person name="Zou M."/>
            <person name="Gao Y."/>
            <person name="Qin F."/>
            <person name="Hu Q."/>
            <person name="Xie B."/>
            <person name="Cheng X."/>
        </authorList>
    </citation>
    <scope>NUCLEOTIDE SEQUENCE [LARGE SCALE GENOMIC DNA]</scope>
    <source>
        <strain evidence="3 4">IJ1G</strain>
    </source>
</reference>
<feature type="region of interest" description="Disordered" evidence="1">
    <location>
        <begin position="137"/>
        <end position="159"/>
    </location>
</feature>
<dbReference type="GO" id="GO:0015031">
    <property type="term" value="P:protein transport"/>
    <property type="evidence" value="ECO:0007669"/>
    <property type="project" value="TreeGrafter"/>
</dbReference>
<protein>
    <submittedName>
        <fullName evidence="3">Trafficking PGA2</fullName>
    </submittedName>
</protein>
<dbReference type="PANTHER" id="PTHR28199">
    <property type="entry name" value="PROCESSING OF GAS1 AND ALP PROTEIN 2"/>
    <property type="match status" value="1"/>
</dbReference>
<keyword evidence="2" id="KW-0472">Membrane</keyword>
<evidence type="ECO:0000313" key="4">
    <source>
        <dbReference type="Proteomes" id="UP000315783"/>
    </source>
</evidence>
<organism evidence="3 4">
    <name type="scientific">Cordyceps javanica</name>
    <dbReference type="NCBI Taxonomy" id="43265"/>
    <lineage>
        <taxon>Eukaryota</taxon>
        <taxon>Fungi</taxon>
        <taxon>Dikarya</taxon>
        <taxon>Ascomycota</taxon>
        <taxon>Pezizomycotina</taxon>
        <taxon>Sordariomycetes</taxon>
        <taxon>Hypocreomycetidae</taxon>
        <taxon>Hypocreales</taxon>
        <taxon>Cordycipitaceae</taxon>
        <taxon>Cordyceps</taxon>
    </lineage>
</organism>
<sequence length="159" mass="18106">MDPLMEDNTAGAPSLNLLGQAAAKLLEYGNNASNNLQDTFTNMTIHGWLRLTVIVGGYLLLRPYLLKHSAKYAVSKIEEEEERERARAAAMTPNELRGAKKQLQEHLDDDEVGDGTGADWGQRARVRQRTMLKEMLEAEERRRMEEEEDDKDIAEYLED</sequence>
<gene>
    <name evidence="3" type="ORF">IF1G_01516</name>
</gene>
<name>A0A545WAQ1_9HYPO</name>
<feature type="transmembrane region" description="Helical" evidence="2">
    <location>
        <begin position="43"/>
        <end position="61"/>
    </location>
</feature>
<accession>A0A545WAQ1</accession>
<dbReference type="STRING" id="43265.A0A545WAQ1"/>
<keyword evidence="4" id="KW-1185">Reference proteome</keyword>
<evidence type="ECO:0000256" key="1">
    <source>
        <dbReference type="SAM" id="MobiDB-lite"/>
    </source>
</evidence>
<evidence type="ECO:0000313" key="3">
    <source>
        <dbReference type="EMBL" id="TQV99301.1"/>
    </source>
</evidence>
<evidence type="ECO:0000256" key="2">
    <source>
        <dbReference type="SAM" id="Phobius"/>
    </source>
</evidence>
<dbReference type="AlphaFoldDB" id="A0A545WAQ1"/>
<keyword evidence="2" id="KW-0812">Transmembrane</keyword>
<dbReference type="InterPro" id="IPR011431">
    <property type="entry name" value="Trafficking_Pga2"/>
</dbReference>
<feature type="region of interest" description="Disordered" evidence="1">
    <location>
        <begin position="84"/>
        <end position="119"/>
    </location>
</feature>
<feature type="compositionally biased region" description="Acidic residues" evidence="1">
    <location>
        <begin position="146"/>
        <end position="159"/>
    </location>
</feature>
<dbReference type="Pfam" id="PF07543">
    <property type="entry name" value="PGA2"/>
    <property type="match status" value="1"/>
</dbReference>
<dbReference type="PANTHER" id="PTHR28199:SF1">
    <property type="entry name" value="PROCESSING OF GAS1 AND ALP PROTEIN 2"/>
    <property type="match status" value="1"/>
</dbReference>
<dbReference type="OrthoDB" id="4227028at2759"/>
<proteinExistence type="predicted"/>
<dbReference type="Proteomes" id="UP000315783">
    <property type="component" value="Unassembled WGS sequence"/>
</dbReference>
<comment type="caution">
    <text evidence="3">The sequence shown here is derived from an EMBL/GenBank/DDBJ whole genome shotgun (WGS) entry which is preliminary data.</text>
</comment>
<keyword evidence="2" id="KW-1133">Transmembrane helix</keyword>
<dbReference type="EMBL" id="SPUK01000002">
    <property type="protein sequence ID" value="TQV99301.1"/>
    <property type="molecule type" value="Genomic_DNA"/>
</dbReference>